<gene>
    <name evidence="1" type="ORF">CRG98_026056</name>
</gene>
<comment type="caution">
    <text evidence="1">The sequence shown here is derived from an EMBL/GenBank/DDBJ whole genome shotgun (WGS) entry which is preliminary data.</text>
</comment>
<evidence type="ECO:0000313" key="2">
    <source>
        <dbReference type="Proteomes" id="UP000233551"/>
    </source>
</evidence>
<organism evidence="1 2">
    <name type="scientific">Punica granatum</name>
    <name type="common">Pomegranate</name>
    <dbReference type="NCBI Taxonomy" id="22663"/>
    <lineage>
        <taxon>Eukaryota</taxon>
        <taxon>Viridiplantae</taxon>
        <taxon>Streptophyta</taxon>
        <taxon>Embryophyta</taxon>
        <taxon>Tracheophyta</taxon>
        <taxon>Spermatophyta</taxon>
        <taxon>Magnoliopsida</taxon>
        <taxon>eudicotyledons</taxon>
        <taxon>Gunneridae</taxon>
        <taxon>Pentapetalae</taxon>
        <taxon>rosids</taxon>
        <taxon>malvids</taxon>
        <taxon>Myrtales</taxon>
        <taxon>Lythraceae</taxon>
        <taxon>Punica</taxon>
    </lineage>
</organism>
<dbReference type="EMBL" id="PGOL01001853">
    <property type="protein sequence ID" value="PKI53511.1"/>
    <property type="molecule type" value="Genomic_DNA"/>
</dbReference>
<name>A0A2I0JB91_PUNGR</name>
<proteinExistence type="predicted"/>
<keyword evidence="2" id="KW-1185">Reference proteome</keyword>
<protein>
    <submittedName>
        <fullName evidence="1">Uncharacterized protein</fullName>
    </submittedName>
</protein>
<evidence type="ECO:0000313" key="1">
    <source>
        <dbReference type="EMBL" id="PKI53511.1"/>
    </source>
</evidence>
<dbReference type="AlphaFoldDB" id="A0A2I0JB91"/>
<dbReference type="Proteomes" id="UP000233551">
    <property type="component" value="Unassembled WGS sequence"/>
</dbReference>
<reference evidence="1 2" key="1">
    <citation type="submission" date="2017-11" db="EMBL/GenBank/DDBJ databases">
        <title>De-novo sequencing of pomegranate (Punica granatum L.) genome.</title>
        <authorList>
            <person name="Akparov Z."/>
            <person name="Amiraslanov A."/>
            <person name="Hajiyeva S."/>
            <person name="Abbasov M."/>
            <person name="Kaur K."/>
            <person name="Hamwieh A."/>
            <person name="Solovyev V."/>
            <person name="Salamov A."/>
            <person name="Braich B."/>
            <person name="Kosarev P."/>
            <person name="Mahmoud A."/>
            <person name="Hajiyev E."/>
            <person name="Babayeva S."/>
            <person name="Izzatullayeva V."/>
            <person name="Mammadov A."/>
            <person name="Mammadov A."/>
            <person name="Sharifova S."/>
            <person name="Ojaghi J."/>
            <person name="Eynullazada K."/>
            <person name="Bayramov B."/>
            <person name="Abdulazimova A."/>
            <person name="Shahmuradov I."/>
        </authorList>
    </citation>
    <scope>NUCLEOTIDE SEQUENCE [LARGE SCALE GENOMIC DNA]</scope>
    <source>
        <strain evidence="2">cv. AG2017</strain>
        <tissue evidence="1">Leaf</tissue>
    </source>
</reference>
<accession>A0A2I0JB91</accession>
<sequence>MVTYPGLIGTSGVFSGHRHFFSIKKNFGYPDDHRRRFTNVVRWVDLTNKGLNEPNSFLAGTNTGRVIDRIDSDSVATGLGADSVMW</sequence>